<feature type="compositionally biased region" description="Acidic residues" evidence="1">
    <location>
        <begin position="105"/>
        <end position="123"/>
    </location>
</feature>
<dbReference type="AlphaFoldDB" id="A0A409X6E0"/>
<feature type="region of interest" description="Disordered" evidence="1">
    <location>
        <begin position="101"/>
        <end position="123"/>
    </location>
</feature>
<reference evidence="2 3" key="1">
    <citation type="journal article" date="2018" name="Evol. Lett.">
        <title>Horizontal gene cluster transfer increased hallucinogenic mushroom diversity.</title>
        <authorList>
            <person name="Reynolds H.T."/>
            <person name="Vijayakumar V."/>
            <person name="Gluck-Thaler E."/>
            <person name="Korotkin H.B."/>
            <person name="Matheny P.B."/>
            <person name="Slot J.C."/>
        </authorList>
    </citation>
    <scope>NUCLEOTIDE SEQUENCE [LARGE SCALE GENOMIC DNA]</scope>
    <source>
        <strain evidence="2 3">2629</strain>
    </source>
</reference>
<comment type="caution">
    <text evidence="2">The sequence shown here is derived from an EMBL/GenBank/DDBJ whole genome shotgun (WGS) entry which is preliminary data.</text>
</comment>
<evidence type="ECO:0000313" key="3">
    <source>
        <dbReference type="Proteomes" id="UP000284842"/>
    </source>
</evidence>
<dbReference type="Proteomes" id="UP000284842">
    <property type="component" value="Unassembled WGS sequence"/>
</dbReference>
<evidence type="ECO:0000256" key="1">
    <source>
        <dbReference type="SAM" id="MobiDB-lite"/>
    </source>
</evidence>
<organism evidence="2 3">
    <name type="scientific">Panaeolus cyanescens</name>
    <dbReference type="NCBI Taxonomy" id="181874"/>
    <lineage>
        <taxon>Eukaryota</taxon>
        <taxon>Fungi</taxon>
        <taxon>Dikarya</taxon>
        <taxon>Basidiomycota</taxon>
        <taxon>Agaricomycotina</taxon>
        <taxon>Agaricomycetes</taxon>
        <taxon>Agaricomycetidae</taxon>
        <taxon>Agaricales</taxon>
        <taxon>Agaricineae</taxon>
        <taxon>Galeropsidaceae</taxon>
        <taxon>Panaeolus</taxon>
    </lineage>
</organism>
<sequence>MAREAVAWIRDAHRRTQEILGDVDALNSTEDECPLPCNHPGNNHHARGGSIDQEDDGCCSGRTVRFADQDAVFGDDSDEEDELMEDDIDADLAAFTRIVLSLGSDDSDDSDSSSDGSSDADED</sequence>
<dbReference type="InParanoid" id="A0A409X6E0"/>
<gene>
    <name evidence="2" type="ORF">CVT24_006442</name>
</gene>
<name>A0A409X6E0_9AGAR</name>
<dbReference type="EMBL" id="NHTK01004511">
    <property type="protein sequence ID" value="PPQ86349.1"/>
    <property type="molecule type" value="Genomic_DNA"/>
</dbReference>
<keyword evidence="3" id="KW-1185">Reference proteome</keyword>
<proteinExistence type="predicted"/>
<accession>A0A409X6E0</accession>
<protein>
    <submittedName>
        <fullName evidence="2">Uncharacterized protein</fullName>
    </submittedName>
</protein>
<evidence type="ECO:0000313" key="2">
    <source>
        <dbReference type="EMBL" id="PPQ86349.1"/>
    </source>
</evidence>